<reference evidence="2 3" key="1">
    <citation type="journal article" date="2015" name="Genome Announc.">
        <title>Expanding the biotechnology potential of lactobacilli through comparative genomics of 213 strains and associated genera.</title>
        <authorList>
            <person name="Sun Z."/>
            <person name="Harris H.M."/>
            <person name="McCann A."/>
            <person name="Guo C."/>
            <person name="Argimon S."/>
            <person name="Zhang W."/>
            <person name="Yang X."/>
            <person name="Jeffery I.B."/>
            <person name="Cooney J.C."/>
            <person name="Kagawa T.F."/>
            <person name="Liu W."/>
            <person name="Song Y."/>
            <person name="Salvetti E."/>
            <person name="Wrobel A."/>
            <person name="Rasinkangas P."/>
            <person name="Parkhill J."/>
            <person name="Rea M.C."/>
            <person name="O'Sullivan O."/>
            <person name="Ritari J."/>
            <person name="Douillard F.P."/>
            <person name="Paul Ross R."/>
            <person name="Yang R."/>
            <person name="Briner A.E."/>
            <person name="Felis G.E."/>
            <person name="de Vos W.M."/>
            <person name="Barrangou R."/>
            <person name="Klaenhammer T.R."/>
            <person name="Caufield P.W."/>
            <person name="Cui Y."/>
            <person name="Zhang H."/>
            <person name="O'Toole P.W."/>
        </authorList>
    </citation>
    <scope>NUCLEOTIDE SEQUENCE [LARGE SCALE GENOMIC DNA]</scope>
    <source>
        <strain evidence="2 3">DSM 22467</strain>
    </source>
</reference>
<feature type="compositionally biased region" description="Acidic residues" evidence="1">
    <location>
        <begin position="163"/>
        <end position="174"/>
    </location>
</feature>
<accession>A0A0R2L723</accession>
<dbReference type="STRING" id="616990.IV54_GL001308"/>
<dbReference type="PATRIC" id="fig|616990.3.peg.1399"/>
<name>A0A0R2L723_9LACO</name>
<protein>
    <recommendedName>
        <fullName evidence="4">Monooxygenase</fullName>
    </recommendedName>
</protein>
<dbReference type="Proteomes" id="UP000051906">
    <property type="component" value="Unassembled WGS sequence"/>
</dbReference>
<dbReference type="Gene3D" id="3.30.70.100">
    <property type="match status" value="1"/>
</dbReference>
<sequence length="180" mass="20737">MLTQLAVTFGSRYLLEQLVSKHPDRPFVLLADTTDPTGLQLVDVSDRPTVFFSRLSYRVLFSHGETDWHGFYHFLYFTFDPDDAKIFEDHLDRLVREALPVSMQAILVLKKDRVAGEYVVLTIWDDSLAYALWRHSYRFHDISRFTQRALSSHAATYRIAPPEETDSADGDTDDQPPVTP</sequence>
<organism evidence="2 3">
    <name type="scientific">Levilactobacillus paucivorans</name>
    <dbReference type="NCBI Taxonomy" id="616990"/>
    <lineage>
        <taxon>Bacteria</taxon>
        <taxon>Bacillati</taxon>
        <taxon>Bacillota</taxon>
        <taxon>Bacilli</taxon>
        <taxon>Lactobacillales</taxon>
        <taxon>Lactobacillaceae</taxon>
        <taxon>Levilactobacillus</taxon>
    </lineage>
</organism>
<dbReference type="AlphaFoldDB" id="A0A0R2L723"/>
<comment type="caution">
    <text evidence="2">The sequence shown here is derived from an EMBL/GenBank/DDBJ whole genome shotgun (WGS) entry which is preliminary data.</text>
</comment>
<evidence type="ECO:0000313" key="2">
    <source>
        <dbReference type="EMBL" id="KRN97609.1"/>
    </source>
</evidence>
<keyword evidence="3" id="KW-1185">Reference proteome</keyword>
<feature type="region of interest" description="Disordered" evidence="1">
    <location>
        <begin position="160"/>
        <end position="180"/>
    </location>
</feature>
<gene>
    <name evidence="2" type="ORF">IV54_GL001308</name>
</gene>
<proteinExistence type="predicted"/>
<evidence type="ECO:0008006" key="4">
    <source>
        <dbReference type="Google" id="ProtNLM"/>
    </source>
</evidence>
<dbReference type="EMBL" id="JQCA01000166">
    <property type="protein sequence ID" value="KRN97609.1"/>
    <property type="molecule type" value="Genomic_DNA"/>
</dbReference>
<evidence type="ECO:0000256" key="1">
    <source>
        <dbReference type="SAM" id="MobiDB-lite"/>
    </source>
</evidence>
<dbReference type="OrthoDB" id="2157140at2"/>
<evidence type="ECO:0000313" key="3">
    <source>
        <dbReference type="Proteomes" id="UP000051906"/>
    </source>
</evidence>
<dbReference type="RefSeq" id="WP_057879395.1">
    <property type="nucleotide sequence ID" value="NZ_JQCA01000166.1"/>
</dbReference>